<keyword evidence="1" id="KW-0732">Signal</keyword>
<feature type="chain" id="PRO_5047123465" evidence="1">
    <location>
        <begin position="29"/>
        <end position="62"/>
    </location>
</feature>
<dbReference type="Proteomes" id="UP000029223">
    <property type="component" value="Unassembled WGS sequence"/>
</dbReference>
<name>A0ABQ0JP24_9VIBR</name>
<reference evidence="3" key="1">
    <citation type="submission" date="2014-09" db="EMBL/GenBank/DDBJ databases">
        <title>Vibrio variabilis JCM 19239. (C206) whole genome shotgun sequence.</title>
        <authorList>
            <person name="Sawabe T."/>
            <person name="Meirelles P."/>
            <person name="Nakanishi M."/>
            <person name="Sayaka M."/>
            <person name="Hattori M."/>
            <person name="Ohkuma M."/>
        </authorList>
    </citation>
    <scope>NUCLEOTIDE SEQUENCE [LARGE SCALE GENOMIC DNA]</scope>
    <source>
        <strain evidence="3">JCM 19239</strain>
    </source>
</reference>
<feature type="signal peptide" evidence="1">
    <location>
        <begin position="1"/>
        <end position="28"/>
    </location>
</feature>
<proteinExistence type="predicted"/>
<keyword evidence="3" id="KW-1185">Reference proteome</keyword>
<gene>
    <name evidence="2" type="ORF">JCM19239_4153</name>
</gene>
<accession>A0ABQ0JP24</accession>
<organism evidence="2 3">
    <name type="scientific">Vibrio variabilis</name>
    <dbReference type="NCBI Taxonomy" id="990271"/>
    <lineage>
        <taxon>Bacteria</taxon>
        <taxon>Pseudomonadati</taxon>
        <taxon>Pseudomonadota</taxon>
        <taxon>Gammaproteobacteria</taxon>
        <taxon>Vibrionales</taxon>
        <taxon>Vibrionaceae</taxon>
        <taxon>Vibrio</taxon>
    </lineage>
</organism>
<reference evidence="3" key="2">
    <citation type="submission" date="2014-09" db="EMBL/GenBank/DDBJ databases">
        <authorList>
            <consortium name="NBRP consortium"/>
            <person name="Sawabe T."/>
            <person name="Meirelles P."/>
            <person name="Nakanishi M."/>
            <person name="Sayaka M."/>
            <person name="Hattori M."/>
            <person name="Ohkuma M."/>
        </authorList>
    </citation>
    <scope>NUCLEOTIDE SEQUENCE [LARGE SCALE GENOMIC DNA]</scope>
    <source>
        <strain evidence="3">JCM 19239</strain>
    </source>
</reference>
<evidence type="ECO:0000313" key="3">
    <source>
        <dbReference type="Proteomes" id="UP000029223"/>
    </source>
</evidence>
<dbReference type="EMBL" id="BBMS01000097">
    <property type="protein sequence ID" value="GAL30483.1"/>
    <property type="molecule type" value="Genomic_DNA"/>
</dbReference>
<sequence length="62" mass="6825">MINNSILKSIGTKTLASILLLASSFTFADYGDFITEKPVVLERSNGQHIESTSLKNAFIKLH</sequence>
<comment type="caution">
    <text evidence="2">The sequence shown here is derived from an EMBL/GenBank/DDBJ whole genome shotgun (WGS) entry which is preliminary data.</text>
</comment>
<evidence type="ECO:0000313" key="2">
    <source>
        <dbReference type="EMBL" id="GAL30483.1"/>
    </source>
</evidence>
<evidence type="ECO:0000256" key="1">
    <source>
        <dbReference type="SAM" id="SignalP"/>
    </source>
</evidence>
<protein>
    <submittedName>
        <fullName evidence="2">Uncharacterized protein</fullName>
    </submittedName>
</protein>